<dbReference type="Proteomes" id="UP000599074">
    <property type="component" value="Unassembled WGS sequence"/>
</dbReference>
<proteinExistence type="predicted"/>
<name>A0A8J3TDW3_9ACTN</name>
<dbReference type="InterPro" id="IPR036737">
    <property type="entry name" value="OmpA-like_sf"/>
</dbReference>
<accession>A0A8J3TDW3</accession>
<organism evidence="1 2">
    <name type="scientific">Planosporangium mesophilum</name>
    <dbReference type="NCBI Taxonomy" id="689768"/>
    <lineage>
        <taxon>Bacteria</taxon>
        <taxon>Bacillati</taxon>
        <taxon>Actinomycetota</taxon>
        <taxon>Actinomycetes</taxon>
        <taxon>Micromonosporales</taxon>
        <taxon>Micromonosporaceae</taxon>
        <taxon>Planosporangium</taxon>
    </lineage>
</organism>
<dbReference type="EMBL" id="BOON01000028">
    <property type="protein sequence ID" value="GII23367.1"/>
    <property type="molecule type" value="Genomic_DNA"/>
</dbReference>
<reference evidence="1" key="1">
    <citation type="submission" date="2021-01" db="EMBL/GenBank/DDBJ databases">
        <title>Whole genome shotgun sequence of Planosporangium mesophilum NBRC 109066.</title>
        <authorList>
            <person name="Komaki H."/>
            <person name="Tamura T."/>
        </authorList>
    </citation>
    <scope>NUCLEOTIDE SEQUENCE</scope>
    <source>
        <strain evidence="1">NBRC 109066</strain>
    </source>
</reference>
<gene>
    <name evidence="1" type="ORF">Pme01_29640</name>
</gene>
<dbReference type="RefSeq" id="WP_168115940.1">
    <property type="nucleotide sequence ID" value="NZ_BOON01000028.1"/>
</dbReference>
<dbReference type="AlphaFoldDB" id="A0A8J3TDW3"/>
<protein>
    <submittedName>
        <fullName evidence="1">Uncharacterized protein</fullName>
    </submittedName>
</protein>
<keyword evidence="2" id="KW-1185">Reference proteome</keyword>
<sequence length="130" mass="13766">MQTEVIAPLADAEMVPEAGKFCVVSVIGHSDRVDTPGLTSEQRRADELSVSQLRAESTQAFLFAELFDLVQAAGGNSPVDLASMQNGAILTVAAGAADLKHVVPASESEREENRRVVFLVATFAPETPVV</sequence>
<dbReference type="SUPFAM" id="SSF103088">
    <property type="entry name" value="OmpA-like"/>
    <property type="match status" value="1"/>
</dbReference>
<evidence type="ECO:0000313" key="2">
    <source>
        <dbReference type="Proteomes" id="UP000599074"/>
    </source>
</evidence>
<comment type="caution">
    <text evidence="1">The sequence shown here is derived from an EMBL/GenBank/DDBJ whole genome shotgun (WGS) entry which is preliminary data.</text>
</comment>
<evidence type="ECO:0000313" key="1">
    <source>
        <dbReference type="EMBL" id="GII23367.1"/>
    </source>
</evidence>
<dbReference type="Gene3D" id="3.30.1330.60">
    <property type="entry name" value="OmpA-like domain"/>
    <property type="match status" value="1"/>
</dbReference>